<proteinExistence type="predicted"/>
<feature type="coiled-coil region" evidence="1">
    <location>
        <begin position="22"/>
        <end position="102"/>
    </location>
</feature>
<protein>
    <submittedName>
        <fullName evidence="3">Uncharacterized protein</fullName>
    </submittedName>
</protein>
<keyword evidence="2" id="KW-1185">Reference proteome</keyword>
<dbReference type="AlphaFoldDB" id="A0A915P979"/>
<evidence type="ECO:0000313" key="2">
    <source>
        <dbReference type="Proteomes" id="UP000887560"/>
    </source>
</evidence>
<keyword evidence="1" id="KW-0175">Coiled coil</keyword>
<reference evidence="3" key="1">
    <citation type="submission" date="2022-11" db="UniProtKB">
        <authorList>
            <consortium name="WormBaseParasite"/>
        </authorList>
    </citation>
    <scope>IDENTIFICATION</scope>
</reference>
<organism evidence="2 3">
    <name type="scientific">Meloidogyne floridensis</name>
    <dbReference type="NCBI Taxonomy" id="298350"/>
    <lineage>
        <taxon>Eukaryota</taxon>
        <taxon>Metazoa</taxon>
        <taxon>Ecdysozoa</taxon>
        <taxon>Nematoda</taxon>
        <taxon>Chromadorea</taxon>
        <taxon>Rhabditida</taxon>
        <taxon>Tylenchina</taxon>
        <taxon>Tylenchomorpha</taxon>
        <taxon>Tylenchoidea</taxon>
        <taxon>Meloidogynidae</taxon>
        <taxon>Meloidogyninae</taxon>
        <taxon>Meloidogyne</taxon>
    </lineage>
</organism>
<name>A0A915P979_9BILA</name>
<evidence type="ECO:0000256" key="1">
    <source>
        <dbReference type="SAM" id="Coils"/>
    </source>
</evidence>
<dbReference type="WBParaSite" id="scf7180000423514.g11173">
    <property type="protein sequence ID" value="scf7180000423514.g11173"/>
    <property type="gene ID" value="scf7180000423514.g11173"/>
</dbReference>
<accession>A0A915P979</accession>
<evidence type="ECO:0000313" key="3">
    <source>
        <dbReference type="WBParaSite" id="scf7180000423514.g11173"/>
    </source>
</evidence>
<dbReference type="Proteomes" id="UP000887560">
    <property type="component" value="Unplaced"/>
</dbReference>
<sequence>MFDFLKSKENERIKQQEPDAVLIDAKNQLQRKDEEIQQMKEMNGEKVFAMNEETIECEDDMRKKEVDLVSNNLELSEAQMTIRNLEARIKIWRRELREQYNALFYGKNDKTCTSASVSADPQQHLFSFNADLLRELENFSLRSAMHMWKSINFLRISMRSRRSTS</sequence>